<dbReference type="Ensembl" id="ENSCRFT00000005870.1">
    <property type="protein sequence ID" value="ENSCRFP00000005654.1"/>
    <property type="gene ID" value="ENSCRFG00000004551.1"/>
</dbReference>
<dbReference type="Proteomes" id="UP000694396">
    <property type="component" value="Unplaced"/>
</dbReference>
<evidence type="ECO:0000313" key="2">
    <source>
        <dbReference type="Ensembl" id="ENSCRFP00000005654.1"/>
    </source>
</evidence>
<reference evidence="2" key="2">
    <citation type="submission" date="2025-09" db="UniProtKB">
        <authorList>
            <consortium name="Ensembl"/>
        </authorList>
    </citation>
    <scope>IDENTIFICATION</scope>
</reference>
<name>A0A8C3P1P9_9PASS</name>
<feature type="compositionally biased region" description="Polar residues" evidence="1">
    <location>
        <begin position="57"/>
        <end position="98"/>
    </location>
</feature>
<feature type="region of interest" description="Disordered" evidence="1">
    <location>
        <begin position="42"/>
        <end position="98"/>
    </location>
</feature>
<keyword evidence="3" id="KW-1185">Reference proteome</keyword>
<evidence type="ECO:0000256" key="1">
    <source>
        <dbReference type="SAM" id="MobiDB-lite"/>
    </source>
</evidence>
<organism evidence="2 3">
    <name type="scientific">Cyanoderma ruficeps</name>
    <name type="common">rufous-capped babbler</name>
    <dbReference type="NCBI Taxonomy" id="181631"/>
    <lineage>
        <taxon>Eukaryota</taxon>
        <taxon>Metazoa</taxon>
        <taxon>Chordata</taxon>
        <taxon>Craniata</taxon>
        <taxon>Vertebrata</taxon>
        <taxon>Euteleostomi</taxon>
        <taxon>Archelosauria</taxon>
        <taxon>Archosauria</taxon>
        <taxon>Dinosauria</taxon>
        <taxon>Saurischia</taxon>
        <taxon>Theropoda</taxon>
        <taxon>Coelurosauria</taxon>
        <taxon>Aves</taxon>
        <taxon>Neognathae</taxon>
        <taxon>Neoaves</taxon>
        <taxon>Telluraves</taxon>
        <taxon>Australaves</taxon>
        <taxon>Passeriformes</taxon>
        <taxon>Sylvioidea</taxon>
        <taxon>Timaliidae</taxon>
        <taxon>Cyanoderma</taxon>
    </lineage>
</organism>
<protein>
    <submittedName>
        <fullName evidence="2">Uncharacterized protein</fullName>
    </submittedName>
</protein>
<reference evidence="2" key="1">
    <citation type="submission" date="2025-08" db="UniProtKB">
        <authorList>
            <consortium name="Ensembl"/>
        </authorList>
    </citation>
    <scope>IDENTIFICATION</scope>
</reference>
<sequence>MGGLDLPCSGQEQAAKSGAPKLFPPFGASPCAQLDLILWRDGSPTNARGKAAPGSSPARTSSPGTSASTRASNPSAARTVTAASPAPTTWPCTAGGTS</sequence>
<accession>A0A8C3P1P9</accession>
<feature type="region of interest" description="Disordered" evidence="1">
    <location>
        <begin position="1"/>
        <end position="25"/>
    </location>
</feature>
<proteinExistence type="predicted"/>
<dbReference type="AlphaFoldDB" id="A0A8C3P1P9"/>
<evidence type="ECO:0000313" key="3">
    <source>
        <dbReference type="Proteomes" id="UP000694396"/>
    </source>
</evidence>